<evidence type="ECO:0000313" key="3">
    <source>
        <dbReference type="EMBL" id="MCS4556229.1"/>
    </source>
</evidence>
<comment type="caution">
    <text evidence="3">The sequence shown here is derived from an EMBL/GenBank/DDBJ whole genome shotgun (WGS) entry which is preliminary data.</text>
</comment>
<evidence type="ECO:0000256" key="1">
    <source>
        <dbReference type="SAM" id="SignalP"/>
    </source>
</evidence>
<feature type="signal peptide" evidence="1">
    <location>
        <begin position="1"/>
        <end position="21"/>
    </location>
</feature>
<name>A0ABT2FIR8_9GAMM</name>
<dbReference type="PROSITE" id="PS51352">
    <property type="entry name" value="THIOREDOXIN_2"/>
    <property type="match status" value="1"/>
</dbReference>
<gene>
    <name evidence="3" type="ORF">L9G74_07260</name>
</gene>
<keyword evidence="1" id="KW-0732">Signal</keyword>
<accession>A0ABT2FIR8</accession>
<dbReference type="EMBL" id="JAKOGG010000004">
    <property type="protein sequence ID" value="MCS4556229.1"/>
    <property type="molecule type" value="Genomic_DNA"/>
</dbReference>
<dbReference type="Gene3D" id="3.40.30.10">
    <property type="entry name" value="Glutaredoxin"/>
    <property type="match status" value="1"/>
</dbReference>
<dbReference type="InterPro" id="IPR013766">
    <property type="entry name" value="Thioredoxin_domain"/>
</dbReference>
<dbReference type="RefSeq" id="WP_238895635.1">
    <property type="nucleotide sequence ID" value="NZ_JAKOGG010000004.1"/>
</dbReference>
<reference evidence="4" key="1">
    <citation type="submission" date="2023-07" db="EMBL/GenBank/DDBJ databases">
        <title>Shewanella mangrovi sp. nov., an acetaldehyde- degrading bacterium isolated from mangrove sediment.</title>
        <authorList>
            <person name="Liu Y."/>
        </authorList>
    </citation>
    <scope>NUCLEOTIDE SEQUENCE [LARGE SCALE GENOMIC DNA]</scope>
    <source>
        <strain evidence="4">C32</strain>
    </source>
</reference>
<evidence type="ECO:0000313" key="4">
    <source>
        <dbReference type="Proteomes" id="UP001201549"/>
    </source>
</evidence>
<feature type="domain" description="Thioredoxin" evidence="2">
    <location>
        <begin position="96"/>
        <end position="233"/>
    </location>
</feature>
<dbReference type="Pfam" id="PF00578">
    <property type="entry name" value="AhpC-TSA"/>
    <property type="match status" value="1"/>
</dbReference>
<dbReference type="Proteomes" id="UP001201549">
    <property type="component" value="Unassembled WGS sequence"/>
</dbReference>
<feature type="chain" id="PRO_5046074610" evidence="1">
    <location>
        <begin position="22"/>
        <end position="233"/>
    </location>
</feature>
<dbReference type="InterPro" id="IPR000866">
    <property type="entry name" value="AhpC/TSA"/>
</dbReference>
<dbReference type="SUPFAM" id="SSF52833">
    <property type="entry name" value="Thioredoxin-like"/>
    <property type="match status" value="1"/>
</dbReference>
<evidence type="ECO:0000259" key="2">
    <source>
        <dbReference type="PROSITE" id="PS51352"/>
    </source>
</evidence>
<organism evidence="3 4">
    <name type="scientific">Shewanella electrica</name>
    <dbReference type="NCBI Taxonomy" id="515560"/>
    <lineage>
        <taxon>Bacteria</taxon>
        <taxon>Pseudomonadati</taxon>
        <taxon>Pseudomonadota</taxon>
        <taxon>Gammaproteobacteria</taxon>
        <taxon>Alteromonadales</taxon>
        <taxon>Shewanellaceae</taxon>
        <taxon>Shewanella</taxon>
    </lineage>
</organism>
<proteinExistence type="predicted"/>
<keyword evidence="4" id="KW-1185">Reference proteome</keyword>
<protein>
    <submittedName>
        <fullName evidence="3">Peroxiredoxin family protein</fullName>
    </submittedName>
</protein>
<sequence>MKLIAIITGLLLVMTSATASATTVTPAAFAPKLGLAKYQVTYLDKQAQPISVGDYLGPYDTHFSMWQEQTTRAVTVAAEPSKHNTHPLANSAATSLATGEPVPAIQGKNLMGRDVKEDWSSKQFILLSTFSVDCPGCVREIPDVKAFSERHANVKVLYVTWDSVENSRQFASQYELEAQVIANAEPWLTQVGISTYPTLMLLSPTGRLLYADADYDAEGHGLQKMAELLIPAV</sequence>
<dbReference type="InterPro" id="IPR036249">
    <property type="entry name" value="Thioredoxin-like_sf"/>
</dbReference>